<dbReference type="InterPro" id="IPR021757">
    <property type="entry name" value="Ribosomal_mL46_N"/>
</dbReference>
<reference evidence="10 12" key="3">
    <citation type="journal article" date="2016" name="Proc. Natl. Acad. Sci. U.S.A.">
        <title>Comparative genomics of biotechnologically important yeasts.</title>
        <authorList>
            <person name="Riley R."/>
            <person name="Haridas S."/>
            <person name="Wolfe K.H."/>
            <person name="Lopes M.R."/>
            <person name="Hittinger C.T."/>
            <person name="Goeker M."/>
            <person name="Salamov A.A."/>
            <person name="Wisecaver J.H."/>
            <person name="Long T.M."/>
            <person name="Calvey C.H."/>
            <person name="Aerts A.L."/>
            <person name="Barry K.W."/>
            <person name="Choi C."/>
            <person name="Clum A."/>
            <person name="Coughlan A.Y."/>
            <person name="Deshpande S."/>
            <person name="Douglass A.P."/>
            <person name="Hanson S.J."/>
            <person name="Klenk H.-P."/>
            <person name="LaButti K.M."/>
            <person name="Lapidus A."/>
            <person name="Lindquist E.A."/>
            <person name="Lipzen A.M."/>
            <person name="Meier-Kolthoff J.P."/>
            <person name="Ohm R.A."/>
            <person name="Otillar R.P."/>
            <person name="Pangilinan J.L."/>
            <person name="Peng Y."/>
            <person name="Rokas A."/>
            <person name="Rosa C.A."/>
            <person name="Scheuner C."/>
            <person name="Sibirny A.A."/>
            <person name="Slot J.C."/>
            <person name="Stielow J.B."/>
            <person name="Sun H."/>
            <person name="Kurtzman C.P."/>
            <person name="Blackwell M."/>
            <person name="Grigoriev I.V."/>
            <person name="Jeffries T.W."/>
        </authorList>
    </citation>
    <scope>NUCLEOTIDE SEQUENCE [LARGE SCALE GENOMIC DNA]</scope>
    <source>
        <strain evidence="12">ATCC 18201 / CBS 1600 / BCRC 20928 / JCM 3617 / NBRC 0987 / NRRL Y-1542</strain>
        <strain evidence="10">NRRL Y-1542</strain>
    </source>
</reference>
<dbReference type="EMBL" id="KV453928">
    <property type="protein sequence ID" value="ODV74272.1"/>
    <property type="molecule type" value="Genomic_DNA"/>
</dbReference>
<dbReference type="Pfam" id="PF11788">
    <property type="entry name" value="MRP-L46"/>
    <property type="match status" value="1"/>
</dbReference>
<evidence type="ECO:0000256" key="6">
    <source>
        <dbReference type="ARBA" id="ARBA00023274"/>
    </source>
</evidence>
<organism evidence="9 11">
    <name type="scientific">Cyberlindnera jadinii (strain ATCC 18201 / CBS 1600 / BCRC 20928 / JCM 3617 / NBRC 0987 / NRRL Y-1542)</name>
    <name type="common">Torula yeast</name>
    <name type="synonym">Candida utilis</name>
    <dbReference type="NCBI Taxonomy" id="983966"/>
    <lineage>
        <taxon>Eukaryota</taxon>
        <taxon>Fungi</taxon>
        <taxon>Dikarya</taxon>
        <taxon>Ascomycota</taxon>
        <taxon>Saccharomycotina</taxon>
        <taxon>Saccharomycetes</taxon>
        <taxon>Phaffomycetales</taxon>
        <taxon>Phaffomycetaceae</taxon>
        <taxon>Cyberlindnera</taxon>
    </lineage>
</organism>
<evidence type="ECO:0000256" key="4">
    <source>
        <dbReference type="ARBA" id="ARBA00022980"/>
    </source>
</evidence>
<keyword evidence="4" id="KW-0689">Ribosomal protein</keyword>
<dbReference type="InterPro" id="IPR033650">
    <property type="entry name" value="Ribosomal_mL46_NUDIX"/>
</dbReference>
<name>A0A0H5C5D3_CYBJN</name>
<keyword evidence="6" id="KW-0687">Ribonucleoprotein</keyword>
<evidence type="ECO:0000256" key="3">
    <source>
        <dbReference type="ARBA" id="ARBA00022946"/>
    </source>
</evidence>
<dbReference type="PANTHER" id="PTHR13124:SF12">
    <property type="entry name" value="LARGE RIBOSOMAL SUBUNIT PROTEIN ML46"/>
    <property type="match status" value="1"/>
</dbReference>
<dbReference type="Proteomes" id="UP000038830">
    <property type="component" value="Unassembled WGS sequence"/>
</dbReference>
<comment type="similarity">
    <text evidence="2">Belongs to the mitochondrion-specific ribosomal protein mL46 family.</text>
</comment>
<proteinExistence type="inferred from homology"/>
<dbReference type="STRING" id="983966.A0A0H5C5D3"/>
<dbReference type="OrthoDB" id="414075at2759"/>
<evidence type="ECO:0000259" key="8">
    <source>
        <dbReference type="Pfam" id="PF11788"/>
    </source>
</evidence>
<evidence type="ECO:0000256" key="5">
    <source>
        <dbReference type="ARBA" id="ARBA00023128"/>
    </source>
</evidence>
<dbReference type="OMA" id="HPFENAF"/>
<evidence type="ECO:0000256" key="7">
    <source>
        <dbReference type="ARBA" id="ARBA00035190"/>
    </source>
</evidence>
<evidence type="ECO:0000313" key="9">
    <source>
        <dbReference type="EMBL" id="CEP23201.1"/>
    </source>
</evidence>
<reference evidence="11" key="2">
    <citation type="journal article" date="2015" name="J. Biotechnol.">
        <title>The structure of the Cyberlindnera jadinii genome and its relation to Candida utilis analyzed by the occurrence of single nucleotide polymorphisms.</title>
        <authorList>
            <person name="Rupp O."/>
            <person name="Brinkrolf K."/>
            <person name="Buerth C."/>
            <person name="Kunigo M."/>
            <person name="Schneider J."/>
            <person name="Jaenicke S."/>
            <person name="Goesmann A."/>
            <person name="Puehler A."/>
            <person name="Jaeger K.-E."/>
            <person name="Ernst J.F."/>
        </authorList>
    </citation>
    <scope>NUCLEOTIDE SEQUENCE [LARGE SCALE GENOMIC DNA]</scope>
    <source>
        <strain evidence="11">ATCC 18201 / CBS 1600 / BCRC 20928 / JCM 3617 / NBRC 0987 / NRRL Y-1542</strain>
    </source>
</reference>
<evidence type="ECO:0000313" key="10">
    <source>
        <dbReference type="EMBL" id="ODV74272.1"/>
    </source>
</evidence>
<dbReference type="Proteomes" id="UP000094389">
    <property type="component" value="Unassembled WGS sequence"/>
</dbReference>
<comment type="subcellular location">
    <subcellularLocation>
        <location evidence="1">Mitochondrion</location>
    </subcellularLocation>
</comment>
<dbReference type="GO" id="GO:0005762">
    <property type="term" value="C:mitochondrial large ribosomal subunit"/>
    <property type="evidence" value="ECO:0007669"/>
    <property type="project" value="TreeGrafter"/>
</dbReference>
<reference evidence="9" key="1">
    <citation type="submission" date="2014-12" db="EMBL/GenBank/DDBJ databases">
        <authorList>
            <person name="Jaenicke S."/>
        </authorList>
    </citation>
    <scope>NUCLEOTIDE SEQUENCE [LARGE SCALE GENOMIC DNA]</scope>
    <source>
        <strain evidence="9">CBS1600</strain>
    </source>
</reference>
<dbReference type="AlphaFoldDB" id="A0A0H5C5D3"/>
<dbReference type="CDD" id="cd04661">
    <property type="entry name" value="NUDIX_MRP_L46"/>
    <property type="match status" value="1"/>
</dbReference>
<evidence type="ECO:0000313" key="11">
    <source>
        <dbReference type="Proteomes" id="UP000038830"/>
    </source>
</evidence>
<evidence type="ECO:0000256" key="2">
    <source>
        <dbReference type="ARBA" id="ARBA00009070"/>
    </source>
</evidence>
<accession>A0A0H5C5D3</accession>
<dbReference type="InterPro" id="IPR040008">
    <property type="entry name" value="Ribosomal_mL46"/>
</dbReference>
<dbReference type="GO" id="GO:0003735">
    <property type="term" value="F:structural constituent of ribosome"/>
    <property type="evidence" value="ECO:0007669"/>
    <property type="project" value="InterPro"/>
</dbReference>
<dbReference type="PANTHER" id="PTHR13124">
    <property type="entry name" value="39S RIBOSOMAL PROTEIN L46, MITOCHONDRIAL PRECURSOR-RELATED"/>
    <property type="match status" value="1"/>
</dbReference>
<sequence length="278" mass="31844">MYQPLKRCLATVASPSAEGSAVNAIKAALLLTRQPIVTPDLTELEKAYFNYQEELERRLMWTFPHYYYFKKGSLSERRFIKAQKGPVSNQPNILFEKGEPDVVHNRERRLKQEVRIPKEEYEESSMSDISRPVVPNSRITDADRANDITSLERALPRTLHLLVNENNKGWKLPSFALAQGTTLHRAAESGLRELGGDDIHTWTVARSPAAVLKYEHGKLVAPDANSDKLEREFIIKSHILAGAFKPQNLEYAWLTKEEVEERVSKDYFEATEFLFSRV</sequence>
<protein>
    <recommendedName>
        <fullName evidence="7">Large ribosomal subunit protein mL46</fullName>
    </recommendedName>
</protein>
<gene>
    <name evidence="9" type="ORF">BN1211_3734</name>
    <name evidence="10" type="ORF">CYBJADRAFT_161714</name>
</gene>
<keyword evidence="3" id="KW-0809">Transit peptide</keyword>
<dbReference type="Gene3D" id="3.90.79.10">
    <property type="entry name" value="Nucleoside Triphosphate Pyrophosphohydrolase"/>
    <property type="match status" value="1"/>
</dbReference>
<keyword evidence="12" id="KW-1185">Reference proteome</keyword>
<accession>A0A1E4S4F2</accession>
<feature type="domain" description="Large ribosomal subunit protein mL46 N-terminal" evidence="8">
    <location>
        <begin position="24"/>
        <end position="143"/>
    </location>
</feature>
<dbReference type="EMBL" id="CDQK01000004">
    <property type="protein sequence ID" value="CEP23201.1"/>
    <property type="molecule type" value="Genomic_DNA"/>
</dbReference>
<evidence type="ECO:0000313" key="12">
    <source>
        <dbReference type="Proteomes" id="UP000094389"/>
    </source>
</evidence>
<evidence type="ECO:0000256" key="1">
    <source>
        <dbReference type="ARBA" id="ARBA00004173"/>
    </source>
</evidence>
<keyword evidence="5" id="KW-0496">Mitochondrion</keyword>